<dbReference type="Pfam" id="PF03309">
    <property type="entry name" value="Pan_kinase"/>
    <property type="match status" value="1"/>
</dbReference>
<evidence type="ECO:0000256" key="10">
    <source>
        <dbReference type="ARBA" id="ARBA00022741"/>
    </source>
</evidence>
<evidence type="ECO:0000256" key="7">
    <source>
        <dbReference type="ARBA" id="ARBA00012102"/>
    </source>
</evidence>
<comment type="subunit">
    <text evidence="6">Homodimer.</text>
</comment>
<dbReference type="AlphaFoldDB" id="A0A0A1ZFF6"/>
<evidence type="ECO:0000256" key="12">
    <source>
        <dbReference type="ARBA" id="ARBA00022840"/>
    </source>
</evidence>
<dbReference type="GO" id="GO:0015937">
    <property type="term" value="P:coenzyme A biosynthetic process"/>
    <property type="evidence" value="ECO:0007669"/>
    <property type="project" value="UniProtKB-UniPathway"/>
</dbReference>
<dbReference type="GO" id="GO:0005737">
    <property type="term" value="C:cytoplasm"/>
    <property type="evidence" value="ECO:0007669"/>
    <property type="project" value="UniProtKB-SubCell"/>
</dbReference>
<comment type="catalytic activity">
    <reaction evidence="1">
        <text>(R)-pantothenate + ATP = (R)-4'-phosphopantothenate + ADP + H(+)</text>
        <dbReference type="Rhea" id="RHEA:16373"/>
        <dbReference type="ChEBI" id="CHEBI:10986"/>
        <dbReference type="ChEBI" id="CHEBI:15378"/>
        <dbReference type="ChEBI" id="CHEBI:29032"/>
        <dbReference type="ChEBI" id="CHEBI:30616"/>
        <dbReference type="ChEBI" id="CHEBI:456216"/>
        <dbReference type="EC" id="2.7.1.33"/>
    </reaction>
</comment>
<evidence type="ECO:0000256" key="3">
    <source>
        <dbReference type="ARBA" id="ARBA00001972"/>
    </source>
</evidence>
<comment type="similarity">
    <text evidence="15">Belongs to the type III pantothenate kinase family.</text>
</comment>
<evidence type="ECO:0000256" key="5">
    <source>
        <dbReference type="ARBA" id="ARBA00005225"/>
    </source>
</evidence>
<proteinExistence type="inferred from homology"/>
<dbReference type="InterPro" id="IPR043129">
    <property type="entry name" value="ATPase_NBD"/>
</dbReference>
<dbReference type="EMBL" id="JNAH01000003">
    <property type="protein sequence ID" value="KGF88317.1"/>
    <property type="molecule type" value="Genomic_DNA"/>
</dbReference>
<dbReference type="STRING" id="59925.EU91_0248"/>
<evidence type="ECO:0000256" key="2">
    <source>
        <dbReference type="ARBA" id="ARBA00001958"/>
    </source>
</evidence>
<evidence type="ECO:0000256" key="9">
    <source>
        <dbReference type="ARBA" id="ARBA00022679"/>
    </source>
</evidence>
<dbReference type="UniPathway" id="UPA00241">
    <property type="reaction ID" value="UER00352"/>
</dbReference>
<sequence>MVSDINFLLVGNSRLHWAKYSKNQSKFFHTKKDQKVPKNIDLDQLIWASVGKLPNFLLKKENEIKTKDIQLSNLPYYFGVDRALACIAALKTIENPDKKDLLIADFGTIVSITKLNSNGSIIGGQLIPGFLTQLKSMEKNTKNLKVPKKYDIPIKDFLLNTEEAILKGVINSLTGVINSLFNPANDILVICGGDSQLLTKSLKTEKENIINAPNLVMEGMIIHYLSIRELA</sequence>
<dbReference type="PANTHER" id="PTHR34265">
    <property type="entry name" value="TYPE III PANTOTHENATE KINASE"/>
    <property type="match status" value="1"/>
</dbReference>
<comment type="pathway">
    <text evidence="5">Cofactor biosynthesis; coenzyme A biosynthesis; CoA from (R)-pantothenate: step 1/5.</text>
</comment>
<evidence type="ECO:0000256" key="13">
    <source>
        <dbReference type="ARBA" id="ARBA00022958"/>
    </source>
</evidence>
<dbReference type="NCBIfam" id="TIGR00671">
    <property type="entry name" value="baf"/>
    <property type="match status" value="1"/>
</dbReference>
<evidence type="ECO:0000256" key="6">
    <source>
        <dbReference type="ARBA" id="ARBA00011738"/>
    </source>
</evidence>
<keyword evidence="10" id="KW-0547">Nucleotide-binding</keyword>
<dbReference type="SUPFAM" id="SSF53067">
    <property type="entry name" value="Actin-like ATPase domain"/>
    <property type="match status" value="1"/>
</dbReference>
<dbReference type="GO" id="GO:0004594">
    <property type="term" value="F:pantothenate kinase activity"/>
    <property type="evidence" value="ECO:0007669"/>
    <property type="project" value="UniProtKB-EC"/>
</dbReference>
<evidence type="ECO:0000256" key="15">
    <source>
        <dbReference type="ARBA" id="ARBA00038036"/>
    </source>
</evidence>
<dbReference type="Proteomes" id="UP000030598">
    <property type="component" value="Unassembled WGS sequence"/>
</dbReference>
<dbReference type="RefSeq" id="WP_032523862.1">
    <property type="nucleotide sequence ID" value="NZ_CP138934.1"/>
</dbReference>
<evidence type="ECO:0000256" key="8">
    <source>
        <dbReference type="ARBA" id="ARBA00022490"/>
    </source>
</evidence>
<keyword evidence="8" id="KW-0963">Cytoplasm</keyword>
<evidence type="ECO:0000256" key="14">
    <source>
        <dbReference type="ARBA" id="ARBA00022993"/>
    </source>
</evidence>
<keyword evidence="14" id="KW-0173">Coenzyme A biosynthesis</keyword>
<dbReference type="PANTHER" id="PTHR34265:SF1">
    <property type="entry name" value="TYPE III PANTOTHENATE KINASE"/>
    <property type="match status" value="1"/>
</dbReference>
<comment type="caution">
    <text evidence="17">The sequence shown here is derived from an EMBL/GenBank/DDBJ whole genome shotgun (WGS) entry which is preliminary data.</text>
</comment>
<protein>
    <recommendedName>
        <fullName evidence="16">Type III pantothenate kinase</fullName>
        <ecNumber evidence="7">2.7.1.33</ecNumber>
    </recommendedName>
</protein>
<name>A0A0A1ZFF6_PROMR</name>
<evidence type="ECO:0000256" key="11">
    <source>
        <dbReference type="ARBA" id="ARBA00022777"/>
    </source>
</evidence>
<evidence type="ECO:0000256" key="16">
    <source>
        <dbReference type="ARBA" id="ARBA00040883"/>
    </source>
</evidence>
<gene>
    <name evidence="17" type="ORF">EU91_0248</name>
</gene>
<comment type="cofactor">
    <cofactor evidence="3">
        <name>NH4(+)</name>
        <dbReference type="ChEBI" id="CHEBI:28938"/>
    </cofactor>
</comment>
<keyword evidence="9 17" id="KW-0808">Transferase</keyword>
<comment type="subcellular location">
    <subcellularLocation>
        <location evidence="4">Cytoplasm</location>
    </subcellularLocation>
</comment>
<dbReference type="GO" id="GO:0005524">
    <property type="term" value="F:ATP binding"/>
    <property type="evidence" value="ECO:0007669"/>
    <property type="project" value="UniProtKB-KW"/>
</dbReference>
<reference evidence="18" key="1">
    <citation type="journal article" date="2014" name="Sci. Data">
        <title>Genomes of diverse isolates of the marine cyanobacterium Prochlorococcus.</title>
        <authorList>
            <person name="Biller S."/>
            <person name="Berube P."/>
            <person name="Thompson J."/>
            <person name="Kelly L."/>
            <person name="Roggensack S."/>
            <person name="Awad L."/>
            <person name="Roache-Johnson K."/>
            <person name="Ding H."/>
            <person name="Giovannoni S.J."/>
            <person name="Moore L.R."/>
            <person name="Chisholm S.W."/>
        </authorList>
    </citation>
    <scope>NUCLEOTIDE SEQUENCE [LARGE SCALE GENOMIC DNA]</scope>
    <source>
        <strain evidence="18">GP2</strain>
    </source>
</reference>
<organism evidence="17 18">
    <name type="scientific">Prochlorococcus marinus str. GP2</name>
    <dbReference type="NCBI Taxonomy" id="59925"/>
    <lineage>
        <taxon>Bacteria</taxon>
        <taxon>Bacillati</taxon>
        <taxon>Cyanobacteriota</taxon>
        <taxon>Cyanophyceae</taxon>
        <taxon>Synechococcales</taxon>
        <taxon>Prochlorococcaceae</taxon>
        <taxon>Prochlorococcus</taxon>
    </lineage>
</organism>
<evidence type="ECO:0000256" key="4">
    <source>
        <dbReference type="ARBA" id="ARBA00004496"/>
    </source>
</evidence>
<keyword evidence="13" id="KW-0630">Potassium</keyword>
<comment type="cofactor">
    <cofactor evidence="2">
        <name>K(+)</name>
        <dbReference type="ChEBI" id="CHEBI:29103"/>
    </cofactor>
</comment>
<evidence type="ECO:0000256" key="1">
    <source>
        <dbReference type="ARBA" id="ARBA00001206"/>
    </source>
</evidence>
<keyword evidence="12" id="KW-0067">ATP-binding</keyword>
<accession>A0A0A1ZFF6</accession>
<dbReference type="eggNOG" id="COG1521">
    <property type="taxonomic scope" value="Bacteria"/>
</dbReference>
<dbReference type="Gene3D" id="3.30.420.40">
    <property type="match status" value="1"/>
</dbReference>
<dbReference type="EC" id="2.7.1.33" evidence="7"/>
<keyword evidence="11 17" id="KW-0418">Kinase</keyword>
<evidence type="ECO:0000313" key="17">
    <source>
        <dbReference type="EMBL" id="KGF88317.1"/>
    </source>
</evidence>
<evidence type="ECO:0000313" key="18">
    <source>
        <dbReference type="Proteomes" id="UP000030598"/>
    </source>
</evidence>
<dbReference type="InterPro" id="IPR004619">
    <property type="entry name" value="Type_III_PanK"/>
</dbReference>
<dbReference type="OrthoDB" id="482945at2"/>